<dbReference type="GO" id="GO:0032259">
    <property type="term" value="P:methylation"/>
    <property type="evidence" value="ECO:0007669"/>
    <property type="project" value="UniProtKB-KW"/>
</dbReference>
<keyword evidence="1" id="KW-0732">Signal</keyword>
<sequence>MLASVAVCAAVILGASGCSMISPQGTTIPYSPADGVNVADSAGAPLQVRNALVVATPDGAVGNLVMAVVNMTGQSQTLNVQVGDGSSASSSTVQVPAHTVSSLGENVDPLRIDALDVKPGGTVSIYFQSGQADGAQANVPVLGGEETYLTSLVPQPAAATAP</sequence>
<proteinExistence type="predicted"/>
<protein>
    <submittedName>
        <fullName evidence="2">DNA modification methylase</fullName>
    </submittedName>
</protein>
<keyword evidence="2" id="KW-0489">Methyltransferase</keyword>
<evidence type="ECO:0000256" key="1">
    <source>
        <dbReference type="SAM" id="SignalP"/>
    </source>
</evidence>
<evidence type="ECO:0000313" key="2">
    <source>
        <dbReference type="EMBL" id="UUT35003.1"/>
    </source>
</evidence>
<dbReference type="EMBL" id="CP091139">
    <property type="protein sequence ID" value="UUT35003.1"/>
    <property type="molecule type" value="Genomic_DNA"/>
</dbReference>
<evidence type="ECO:0000313" key="3">
    <source>
        <dbReference type="Proteomes" id="UP001054811"/>
    </source>
</evidence>
<reference evidence="2" key="1">
    <citation type="submission" date="2022-01" db="EMBL/GenBank/DDBJ databases">
        <title>Microbacterium eymi and Microbacterium rhizovicinus sp. nov., isolated from the rhizospheric soil of Elymus tsukushiensis, a plant native to the Dokdo Islands, Republic of Korea.</title>
        <authorList>
            <person name="Hwang Y.J."/>
        </authorList>
    </citation>
    <scope>NUCLEOTIDE SEQUENCE</scope>
    <source>
        <strain evidence="2">KUDC0405</strain>
    </source>
</reference>
<dbReference type="GO" id="GO:0008168">
    <property type="term" value="F:methyltransferase activity"/>
    <property type="evidence" value="ECO:0007669"/>
    <property type="project" value="UniProtKB-KW"/>
</dbReference>
<keyword evidence="3" id="KW-1185">Reference proteome</keyword>
<keyword evidence="2" id="KW-0808">Transferase</keyword>
<organism evidence="2 3">
    <name type="scientific">Microbacterium elymi</name>
    <dbReference type="NCBI Taxonomy" id="2909587"/>
    <lineage>
        <taxon>Bacteria</taxon>
        <taxon>Bacillati</taxon>
        <taxon>Actinomycetota</taxon>
        <taxon>Actinomycetes</taxon>
        <taxon>Micrococcales</taxon>
        <taxon>Microbacteriaceae</taxon>
        <taxon>Microbacterium</taxon>
    </lineage>
</organism>
<dbReference type="Proteomes" id="UP001054811">
    <property type="component" value="Chromosome"/>
</dbReference>
<feature type="chain" id="PRO_5045661429" evidence="1">
    <location>
        <begin position="22"/>
        <end position="162"/>
    </location>
</feature>
<gene>
    <name evidence="2" type="ORF">L2X98_32165</name>
</gene>
<dbReference type="RefSeq" id="WP_259611543.1">
    <property type="nucleotide sequence ID" value="NZ_CP091139.2"/>
</dbReference>
<accession>A0ABY5NIM0</accession>
<name>A0ABY5NIM0_9MICO</name>
<feature type="signal peptide" evidence="1">
    <location>
        <begin position="1"/>
        <end position="21"/>
    </location>
</feature>